<proteinExistence type="predicted"/>
<dbReference type="InterPro" id="IPR034085">
    <property type="entry name" value="TOG"/>
</dbReference>
<dbReference type="PANTHER" id="PTHR12609">
    <property type="entry name" value="MICROTUBULE ASSOCIATED PROTEIN XMAP215"/>
    <property type="match status" value="1"/>
</dbReference>
<dbReference type="STRING" id="441375.B6A9Q6"/>
<dbReference type="SUPFAM" id="SSF48371">
    <property type="entry name" value="ARM repeat"/>
    <property type="match status" value="1"/>
</dbReference>
<dbReference type="Gene3D" id="1.25.10.10">
    <property type="entry name" value="Leucine-rich Repeat Variant"/>
    <property type="match status" value="2"/>
</dbReference>
<accession>B6A9Q6</accession>
<evidence type="ECO:0000256" key="3">
    <source>
        <dbReference type="ARBA" id="ARBA00023212"/>
    </source>
</evidence>
<dbReference type="GO" id="GO:0061863">
    <property type="term" value="F:microtubule plus end polymerase"/>
    <property type="evidence" value="ECO:0007669"/>
    <property type="project" value="InterPro"/>
</dbReference>
<evidence type="ECO:0000256" key="2">
    <source>
        <dbReference type="ARBA" id="ARBA00022490"/>
    </source>
</evidence>
<reference evidence="6" key="1">
    <citation type="submission" date="2008-06" db="EMBL/GenBank/DDBJ databases">
        <authorList>
            <person name="Lorenzi H."/>
            <person name="Inman J."/>
            <person name="Miller J."/>
            <person name="Schobel S."/>
            <person name="Amedeo P."/>
            <person name="Caler E.V."/>
            <person name="da Silva J."/>
        </authorList>
    </citation>
    <scope>NUCLEOTIDE SEQUENCE [LARGE SCALE GENOMIC DNA]</scope>
    <source>
        <strain evidence="6">RN66</strain>
    </source>
</reference>
<comment type="subcellular location">
    <subcellularLocation>
        <location evidence="1">Cytoplasm</location>
        <location evidence="1">Cytoskeleton</location>
    </subcellularLocation>
</comment>
<dbReference type="GO" id="GO:0051010">
    <property type="term" value="F:microtubule plus-end binding"/>
    <property type="evidence" value="ECO:0007669"/>
    <property type="project" value="InterPro"/>
</dbReference>
<keyword evidence="2" id="KW-0963">Cytoplasm</keyword>
<dbReference type="VEuPathDB" id="CryptoDB:CMU_040160"/>
<dbReference type="GO" id="GO:0005856">
    <property type="term" value="C:cytoskeleton"/>
    <property type="evidence" value="ECO:0007669"/>
    <property type="project" value="UniProtKB-SubCell"/>
</dbReference>
<dbReference type="Proteomes" id="UP000001460">
    <property type="component" value="Unassembled WGS sequence"/>
</dbReference>
<name>B6A9Q6_CRYMR</name>
<feature type="region of interest" description="Disordered" evidence="4">
    <location>
        <begin position="655"/>
        <end position="679"/>
    </location>
</feature>
<dbReference type="EMBL" id="DS989726">
    <property type="protein sequence ID" value="EEA04947.1"/>
    <property type="molecule type" value="Genomic_DNA"/>
</dbReference>
<feature type="domain" description="TOG" evidence="5">
    <location>
        <begin position="309"/>
        <end position="590"/>
    </location>
</feature>
<dbReference type="eggNOG" id="KOG1820">
    <property type="taxonomic scope" value="Eukaryota"/>
</dbReference>
<dbReference type="InterPro" id="IPR045110">
    <property type="entry name" value="XMAP215"/>
</dbReference>
<feature type="compositionally biased region" description="Low complexity" evidence="4">
    <location>
        <begin position="368"/>
        <end position="384"/>
    </location>
</feature>
<dbReference type="InterPro" id="IPR016024">
    <property type="entry name" value="ARM-type_fold"/>
</dbReference>
<keyword evidence="7" id="KW-1185">Reference proteome</keyword>
<organism evidence="6 7">
    <name type="scientific">Cryptosporidium muris (strain RN66)</name>
    <dbReference type="NCBI Taxonomy" id="441375"/>
    <lineage>
        <taxon>Eukaryota</taxon>
        <taxon>Sar</taxon>
        <taxon>Alveolata</taxon>
        <taxon>Apicomplexa</taxon>
        <taxon>Conoidasida</taxon>
        <taxon>Coccidia</taxon>
        <taxon>Eucoccidiorida</taxon>
        <taxon>Eimeriorina</taxon>
        <taxon>Cryptosporidiidae</taxon>
        <taxon>Cryptosporidium</taxon>
    </lineage>
</organism>
<feature type="region of interest" description="Disordered" evidence="4">
    <location>
        <begin position="361"/>
        <end position="384"/>
    </location>
</feature>
<dbReference type="GO" id="GO:0030951">
    <property type="term" value="P:establishment or maintenance of microtubule cytoskeleton polarity"/>
    <property type="evidence" value="ECO:0007669"/>
    <property type="project" value="InterPro"/>
</dbReference>
<dbReference type="RefSeq" id="XP_002139296.1">
    <property type="nucleotide sequence ID" value="XM_002139260.1"/>
</dbReference>
<sequence length="1487" mass="169309">MEEEINVIDKNTEFNIPEFAPKNNNIYNGIDLSAIPIQSLIVSNEWQMRIYGYEKLINEMDLGEKPSFLTEMIPNMISDKNVAAQGKAIQAISKYIFLYCSTSNTDIDLRRIWKEDLVDILIKKTLYNSKTSSPSISLVASIFETSLLIEGATIDSTNFLWEDMNTFLETNRKAKGLVIRQILGIVSLYSHMIENYGIEYLPITQWCNKTAFLLADCSDKSVRDSVYSIFVLTFSYTKNIDGIIQLLSSPQQQEVEKRCNAIIETNGDSFATPLKKEFLAKLQSNKNLNSEKLTKKGYLEQGTNKLSSVYDTIEAVDVIHMLPNNWLNIVGSKEIKWNERKAAVDQLIQLCEKYPKLAISQNDNPKASNNQNTSGSNSGKGNSPPSLNDFQNMFSIFQRMLKLESNIALLVSLLRLIGSLSKGLRGRISNILRPTAVQIMVKLKDQNRSICNEAVNSLMAILTYSCTLDQLYEDLHICGLKAAPATAKCSAMSIFLNLIDMVIEKKDFPEKHLKGFKMLVNDIPPLLDDASAQVRSSASVILLRLRDPIFGSTINSNANKIFDSLNSAKQKLLEDTRKKLRISEFTTVSDITNTDEQQELQEFPTVITKSVSLNSRQIPNCTNVANIKNSSQVSGLVNLKNSIFTQSTLTTTNTSDISSLNLTGSNSQNTKNPTNLKNSKIMNTNINSQIALKKPFKLSSPKKAEETVQMNSLNKSHLPANKSTKYISQSKDNSCLDNLSLSENLSISGKYLQSLSVIETPKTTNMPTMLQALSSHNRQNVDFKESIDTKISEKLSCTSDYISKMKSLKIEDTTRSVVYIDQIDSQLCIYTNSSFDNNLLMNNSEIPQNICKYLTSLVSTSLLSKMFSDNLALVNDAIRFWGGYFMEENQNVSLEKVVFIKILLLWLAEYTEKRVILQYDNLLLSIFHIINKCDKASICNLWTYNVTYILYYIIINILIYDLFQFQNDPELCSFESEKYEKIGSILLHKYIQVEDEDYMYDINSIDRSEYLDHKNFVISTILIIALNRNEINKPKVANMLKCQIIQSKDETSLFTSFGLSNILLLINIYCESVVQNLNYPNLALIKDLLWTVANICGYQMWNYIVSEFLSNCKAEIILNNINITNNNSNTVEISKSLEYSISSNGIFTCTNLFTKNILWTFNMLGFNNTPGPKKRYSTDLTLTSLMSISIENTLQFQIENLFKLLPKVLTIEDTSIVSSQSSKFVLFEHIRNIYILGFHIFFSLPSIMNLNKYQLSDSKKMVANPFYGIIDHMEQLSSIYQSFLVRDECPTKTVIFYVLLIMSNYFSWKENIQDENLKTNLVTSLNNIMGNNIISAYQQYLPKLVVTVFDVILKNDKGKNYLKFDKDLLQRLLPKILRRVKASFINTSCWTSHISSVEHCIECLFGQNADPSESSILVGFTIDYIALILENGHELFRMIKTNEYILKDFIKFINSSKDQSEYLYNQQKVQYIQSFMSIPTNYTLDKQ</sequence>
<dbReference type="OrthoDB" id="205662at2759"/>
<dbReference type="GO" id="GO:0007051">
    <property type="term" value="P:spindle organization"/>
    <property type="evidence" value="ECO:0007669"/>
    <property type="project" value="InterPro"/>
</dbReference>
<dbReference type="SMART" id="SM01349">
    <property type="entry name" value="TOG"/>
    <property type="match status" value="2"/>
</dbReference>
<feature type="domain" description="TOG" evidence="5">
    <location>
        <begin position="28"/>
        <end position="268"/>
    </location>
</feature>
<evidence type="ECO:0000256" key="4">
    <source>
        <dbReference type="SAM" id="MobiDB-lite"/>
    </source>
</evidence>
<protein>
    <recommendedName>
        <fullName evidence="5">TOG domain-containing protein</fullName>
    </recommendedName>
</protein>
<evidence type="ECO:0000313" key="7">
    <source>
        <dbReference type="Proteomes" id="UP000001460"/>
    </source>
</evidence>
<evidence type="ECO:0000313" key="6">
    <source>
        <dbReference type="EMBL" id="EEA04947.1"/>
    </source>
</evidence>
<keyword evidence="3" id="KW-0206">Cytoskeleton</keyword>
<dbReference type="GO" id="GO:0046785">
    <property type="term" value="P:microtubule polymerization"/>
    <property type="evidence" value="ECO:0007669"/>
    <property type="project" value="InterPro"/>
</dbReference>
<dbReference type="GeneID" id="6994527"/>
<dbReference type="OMA" id="ENGHELF"/>
<evidence type="ECO:0000256" key="1">
    <source>
        <dbReference type="ARBA" id="ARBA00004245"/>
    </source>
</evidence>
<dbReference type="Pfam" id="PF21041">
    <property type="entry name" value="XMAP215_CLASP_TOG"/>
    <property type="match status" value="1"/>
</dbReference>
<dbReference type="InterPro" id="IPR011989">
    <property type="entry name" value="ARM-like"/>
</dbReference>
<gene>
    <name evidence="6" type="ORF">CMU_040160</name>
</gene>
<evidence type="ECO:0000259" key="5">
    <source>
        <dbReference type="SMART" id="SM01349"/>
    </source>
</evidence>
<feature type="compositionally biased region" description="Polar residues" evidence="4">
    <location>
        <begin position="664"/>
        <end position="679"/>
    </location>
</feature>
<dbReference type="InterPro" id="IPR048491">
    <property type="entry name" value="XMAP215_CLASP_TOG"/>
</dbReference>